<protein>
    <submittedName>
        <fullName evidence="4">Lactonase family protein</fullName>
    </submittedName>
</protein>
<dbReference type="PANTHER" id="PTHR30344:SF1">
    <property type="entry name" value="6-PHOSPHOGLUCONOLACTONASE"/>
    <property type="match status" value="1"/>
</dbReference>
<dbReference type="RefSeq" id="WP_166223503.1">
    <property type="nucleotide sequence ID" value="NZ_CP049801.1"/>
</dbReference>
<evidence type="ECO:0000256" key="3">
    <source>
        <dbReference type="SAM" id="SignalP"/>
    </source>
</evidence>
<feature type="chain" id="PRO_5026252568" evidence="3">
    <location>
        <begin position="25"/>
        <end position="402"/>
    </location>
</feature>
<dbReference type="EMBL" id="CP049801">
    <property type="protein sequence ID" value="QIO05889.1"/>
    <property type="molecule type" value="Genomic_DNA"/>
</dbReference>
<reference evidence="4 5" key="1">
    <citation type="submission" date="2020-03" db="EMBL/GenBank/DDBJ databases">
        <authorList>
            <person name="Zhu W."/>
        </authorList>
    </citation>
    <scope>NUCLEOTIDE SEQUENCE [LARGE SCALE GENOMIC DNA]</scope>
    <source>
        <strain evidence="4 5">323-1</strain>
    </source>
</reference>
<feature type="signal peptide" evidence="3">
    <location>
        <begin position="1"/>
        <end position="24"/>
    </location>
</feature>
<evidence type="ECO:0000256" key="1">
    <source>
        <dbReference type="ARBA" id="ARBA00005564"/>
    </source>
</evidence>
<name>A0A6G8RVC4_9GAMM</name>
<organism evidence="4 5">
    <name type="scientific">Acinetobacter shaoyimingii</name>
    <dbReference type="NCBI Taxonomy" id="2715164"/>
    <lineage>
        <taxon>Bacteria</taxon>
        <taxon>Pseudomonadati</taxon>
        <taxon>Pseudomonadota</taxon>
        <taxon>Gammaproteobacteria</taxon>
        <taxon>Moraxellales</taxon>
        <taxon>Moraxellaceae</taxon>
        <taxon>Acinetobacter</taxon>
    </lineage>
</organism>
<dbReference type="AlphaFoldDB" id="A0A6G8RVC4"/>
<keyword evidence="2" id="KW-0119">Carbohydrate metabolism</keyword>
<proteinExistence type="inferred from homology"/>
<gene>
    <name evidence="4" type="ORF">G8E00_07975</name>
</gene>
<dbReference type="SUPFAM" id="SSF51004">
    <property type="entry name" value="C-terminal (heme d1) domain of cytochrome cd1-nitrite reductase"/>
    <property type="match status" value="1"/>
</dbReference>
<keyword evidence="2" id="KW-0313">Glucose metabolism</keyword>
<dbReference type="InterPro" id="IPR011048">
    <property type="entry name" value="Haem_d1_sf"/>
</dbReference>
<dbReference type="Gene3D" id="2.130.10.10">
    <property type="entry name" value="YVTN repeat-like/Quinoprotein amine dehydrogenase"/>
    <property type="match status" value="1"/>
</dbReference>
<evidence type="ECO:0000313" key="5">
    <source>
        <dbReference type="Proteomes" id="UP000502297"/>
    </source>
</evidence>
<evidence type="ECO:0000256" key="2">
    <source>
        <dbReference type="ARBA" id="ARBA00022526"/>
    </source>
</evidence>
<sequence length="402" mass="43442">MNKVKLIQLLILSGLGLAVNGYTASTDAAIANTGSQELLIGTWTGGVPDGAGALKPVFNSQGIYKVRLNADGTMLPISQVKLSNPSWLAFSKNQQFVYATNEDNGDKDGKVSALKFTKKGDLQLLNSVKSHGQQPTHAEVSPDNKFLLISNYSERPNHAGVTVFSIKKDGKVGKLVQKIAFITGSQALPDRQADGHAHSTAFSPDGKIVYMADLGSDLIKAYHYDAEAKQPLKAAPNLDLKFNSGSGPRHLVFSKNGNYIYATTEMGAQIIVFKRVFDSYKVIQQANLTDQDDPDSKGGAGLIFSPDQKFLYVGNRKKVNEIVAYAVDSKNGKLSLVGRYPSGGIEPRAFDIDATGQYLIVANVFSNTVSQFKRDLKTGELSPTQIALQIGLPTDVKFIPKQ</sequence>
<dbReference type="Proteomes" id="UP000502297">
    <property type="component" value="Chromosome"/>
</dbReference>
<dbReference type="InterPro" id="IPR050282">
    <property type="entry name" value="Cycloisomerase_2"/>
</dbReference>
<dbReference type="PANTHER" id="PTHR30344">
    <property type="entry name" value="6-PHOSPHOGLUCONOLACTONASE-RELATED"/>
    <property type="match status" value="1"/>
</dbReference>
<keyword evidence="3" id="KW-0732">Signal</keyword>
<dbReference type="KEGG" id="asha:G8E00_07975"/>
<dbReference type="GO" id="GO:0006006">
    <property type="term" value="P:glucose metabolic process"/>
    <property type="evidence" value="ECO:0007669"/>
    <property type="project" value="UniProtKB-KW"/>
</dbReference>
<evidence type="ECO:0000313" key="4">
    <source>
        <dbReference type="EMBL" id="QIO05889.1"/>
    </source>
</evidence>
<keyword evidence="5" id="KW-1185">Reference proteome</keyword>
<dbReference type="InterPro" id="IPR015943">
    <property type="entry name" value="WD40/YVTN_repeat-like_dom_sf"/>
</dbReference>
<accession>A0A6G8RVC4</accession>
<dbReference type="InterPro" id="IPR019405">
    <property type="entry name" value="Lactonase_7-beta_prop"/>
</dbReference>
<comment type="similarity">
    <text evidence="1">Belongs to the cycloisomerase 2 family.</text>
</comment>
<dbReference type="Pfam" id="PF10282">
    <property type="entry name" value="Lactonase"/>
    <property type="match status" value="1"/>
</dbReference>
<dbReference type="GO" id="GO:0017057">
    <property type="term" value="F:6-phosphogluconolactonase activity"/>
    <property type="evidence" value="ECO:0007669"/>
    <property type="project" value="TreeGrafter"/>
</dbReference>